<gene>
    <name evidence="1" type="ORF">HXM94_00780</name>
</gene>
<comment type="caution">
    <text evidence="1">The sequence shown here is derived from an EMBL/GenBank/DDBJ whole genome shotgun (WGS) entry which is preliminary data.</text>
</comment>
<proteinExistence type="predicted"/>
<sequence>MKKITVKTNNEKISFIDSIKDLINNFDYEDLSKIKIYESDVKLVDFLQKSTSELSKLNSKVFWDSEILDKWKKLTGMETVPQKFESRENLKTSGFFLSLIHLYDSIVCKKNYVSPEYCTRELLTLYSASYERKLPKFIQEAKNQYDWLSLGYHQFYGLLRKNPELVEFLTSIAKVNAVKIQLHLYYDPTKRLLLCSEQRIRNKFVKVSTLTFSESNQKNYYSKSMKNYLDSKNKEEFLVSLIKDSLNSFYQKQLEIGIKSEVRMSDFIAGKALFSFVSSDDEVKEWMSKTNSKTLKDSFRRLSTDSERDRFKRILDSYLTE</sequence>
<accession>A0A930H4J9</accession>
<dbReference type="Proteomes" id="UP000758611">
    <property type="component" value="Unassembled WGS sequence"/>
</dbReference>
<evidence type="ECO:0000313" key="2">
    <source>
        <dbReference type="Proteomes" id="UP000758611"/>
    </source>
</evidence>
<dbReference type="RefSeq" id="WP_278476792.1">
    <property type="nucleotide sequence ID" value="NZ_JABZRE010000001.1"/>
</dbReference>
<protein>
    <submittedName>
        <fullName evidence="1">Uncharacterized protein</fullName>
    </submittedName>
</protein>
<dbReference type="EMBL" id="JABZRE010000001">
    <property type="protein sequence ID" value="MBF1306309.1"/>
    <property type="molecule type" value="Genomic_DNA"/>
</dbReference>
<name>A0A930H4J9_9FIRM</name>
<dbReference type="AlphaFoldDB" id="A0A930H4J9"/>
<reference evidence="1" key="1">
    <citation type="submission" date="2020-04" db="EMBL/GenBank/DDBJ databases">
        <title>Deep metagenomics examines the oral microbiome during advanced dental caries in children, revealing novel taxa and co-occurrences with host molecules.</title>
        <authorList>
            <person name="Baker J.L."/>
            <person name="Morton J.T."/>
            <person name="Dinis M."/>
            <person name="Alvarez R."/>
            <person name="Tran N.C."/>
            <person name="Knight R."/>
            <person name="Edlund A."/>
        </authorList>
    </citation>
    <scope>NUCLEOTIDE SEQUENCE</scope>
    <source>
        <strain evidence="1">JCVI_23_bin.11</strain>
    </source>
</reference>
<organism evidence="1 2">
    <name type="scientific">Parvimonas micra</name>
    <dbReference type="NCBI Taxonomy" id="33033"/>
    <lineage>
        <taxon>Bacteria</taxon>
        <taxon>Bacillati</taxon>
        <taxon>Bacillota</taxon>
        <taxon>Tissierellia</taxon>
        <taxon>Tissierellales</taxon>
        <taxon>Peptoniphilaceae</taxon>
        <taxon>Parvimonas</taxon>
    </lineage>
</organism>
<evidence type="ECO:0000313" key="1">
    <source>
        <dbReference type="EMBL" id="MBF1306309.1"/>
    </source>
</evidence>